<dbReference type="InterPro" id="IPR048394">
    <property type="entry name" value="FakA-like_M"/>
</dbReference>
<protein>
    <submittedName>
        <fullName evidence="3">DAK2 domain protein</fullName>
    </submittedName>
</protein>
<keyword evidence="1" id="KW-0446">Lipid-binding</keyword>
<dbReference type="EMBL" id="UGOD01000001">
    <property type="protein sequence ID" value="STX50013.1"/>
    <property type="molecule type" value="Genomic_DNA"/>
</dbReference>
<dbReference type="InterPro" id="IPR033470">
    <property type="entry name" value="FakA-like_C"/>
</dbReference>
<dbReference type="OrthoDB" id="9760324at2"/>
<dbReference type="Pfam" id="PF21645">
    <property type="entry name" value="FakA-like_M"/>
    <property type="match status" value="1"/>
</dbReference>
<dbReference type="Gene3D" id="3.30.1180.10">
    <property type="match status" value="1"/>
</dbReference>
<accession>A0A378JI48</accession>
<reference evidence="3 4" key="1">
    <citation type="submission" date="2018-06" db="EMBL/GenBank/DDBJ databases">
        <authorList>
            <consortium name="Pathogen Informatics"/>
            <person name="Doyle S."/>
        </authorList>
    </citation>
    <scope>NUCLEOTIDE SEQUENCE [LARGE SCALE GENOMIC DNA]</scope>
    <source>
        <strain evidence="3 4">NCTC13316</strain>
    </source>
</reference>
<evidence type="ECO:0000256" key="1">
    <source>
        <dbReference type="ARBA" id="ARBA00023121"/>
    </source>
</evidence>
<dbReference type="SMART" id="SM01120">
    <property type="entry name" value="Dak2"/>
    <property type="match status" value="1"/>
</dbReference>
<dbReference type="NCBIfam" id="TIGR00762">
    <property type="entry name" value="DegV"/>
    <property type="match status" value="1"/>
</dbReference>
<keyword evidence="4" id="KW-1185">Reference proteome</keyword>
<dbReference type="InterPro" id="IPR004007">
    <property type="entry name" value="DhaL_dom"/>
</dbReference>
<dbReference type="RefSeq" id="WP_115329490.1">
    <property type="nucleotide sequence ID" value="NZ_CAAAHP010000003.1"/>
</dbReference>
<dbReference type="GO" id="GO:0006071">
    <property type="term" value="P:glycerol metabolic process"/>
    <property type="evidence" value="ECO:0007669"/>
    <property type="project" value="InterPro"/>
</dbReference>
<dbReference type="GO" id="GO:0004371">
    <property type="term" value="F:glycerone kinase activity"/>
    <property type="evidence" value="ECO:0007669"/>
    <property type="project" value="InterPro"/>
</dbReference>
<evidence type="ECO:0000313" key="4">
    <source>
        <dbReference type="Proteomes" id="UP000254794"/>
    </source>
</evidence>
<dbReference type="SMART" id="SM01121">
    <property type="entry name" value="Dak1_2"/>
    <property type="match status" value="1"/>
</dbReference>
<proteinExistence type="predicted"/>
<dbReference type="GO" id="GO:0008289">
    <property type="term" value="F:lipid binding"/>
    <property type="evidence" value="ECO:0007669"/>
    <property type="project" value="UniProtKB-KW"/>
</dbReference>
<dbReference type="InterPro" id="IPR043168">
    <property type="entry name" value="DegV_C"/>
</dbReference>
<dbReference type="Proteomes" id="UP000254794">
    <property type="component" value="Unassembled WGS sequence"/>
</dbReference>
<gene>
    <name evidence="3" type="ORF">NCTC13316_00078</name>
</gene>
<dbReference type="Gene3D" id="1.25.40.340">
    <property type="match status" value="1"/>
</dbReference>
<dbReference type="PROSITE" id="PS51482">
    <property type="entry name" value="DEGV"/>
    <property type="match status" value="1"/>
</dbReference>
<evidence type="ECO:0000259" key="2">
    <source>
        <dbReference type="PROSITE" id="PS51480"/>
    </source>
</evidence>
<dbReference type="PANTHER" id="PTHR33434:SF2">
    <property type="entry name" value="FATTY ACID-BINDING PROTEIN TM_1468"/>
    <property type="match status" value="1"/>
</dbReference>
<organism evidence="3 4">
    <name type="scientific">Legionella busanensis</name>
    <dbReference type="NCBI Taxonomy" id="190655"/>
    <lineage>
        <taxon>Bacteria</taxon>
        <taxon>Pseudomonadati</taxon>
        <taxon>Pseudomonadota</taxon>
        <taxon>Gammaproteobacteria</taxon>
        <taxon>Legionellales</taxon>
        <taxon>Legionellaceae</taxon>
        <taxon>Legionella</taxon>
    </lineage>
</organism>
<dbReference type="AlphaFoldDB" id="A0A378JI48"/>
<dbReference type="Pfam" id="PF02734">
    <property type="entry name" value="Dak2"/>
    <property type="match status" value="1"/>
</dbReference>
<dbReference type="SUPFAM" id="SSF82549">
    <property type="entry name" value="DAK1/DegV-like"/>
    <property type="match status" value="1"/>
</dbReference>
<dbReference type="Pfam" id="PF02645">
    <property type="entry name" value="DegV"/>
    <property type="match status" value="1"/>
</dbReference>
<dbReference type="InterPro" id="IPR003797">
    <property type="entry name" value="DegV"/>
</dbReference>
<dbReference type="PANTHER" id="PTHR33434">
    <property type="entry name" value="DEGV DOMAIN-CONTAINING PROTEIN DR_1986-RELATED"/>
    <property type="match status" value="1"/>
</dbReference>
<dbReference type="InterPro" id="IPR050270">
    <property type="entry name" value="DegV_domain_contain"/>
</dbReference>
<sequence length="588" mass="64836">MTLLKLDVELFYSAIINACQAIIEHREALNAINVFPVADGDTGNNMAATAQAIITHASLKPTFSETCQSLANAGILGAHGNSGMIFSQFFNGFLETPLSNALKTNDFANLIKTACVSVRKAIVNPVEGTIITVMDAWANSLMDNATNIACFNILLQKTKDVVDKALASTMQTLQLLKESHVVDAGALGFNFFIQGFTEFLANPIKKLEKVDFNFEQNLHELPSHSKPPTNRYCNEALLAGDDLNQKKLTHLLGDLGDSMVITTNQNLCRVHIHSNNPPKIFTNLREIGKIQYSKVDDMLRQYQSIYERKHPIALVADSSASIPQYLLDQHQIHLIPLNVQLDGHDLLDHYCFDANHVFNVLGNLKTYPTTSSPTYAFINEKISYLAKNYEQVLILSVAQVLSGTYNAIVNVANRYANIHVINTCHVSGSQGLLLNYAAELINQNLPISEVKEAVLEKISKTYFFIMVNQFDSLIRSGRVSKLKGRVAHYAGLKPIISLDKEGRVILVDKAFNEVKALSKLVVNVSNLMQDKDLDSYCIIHAGVAEKAEEFAVMTTEAFKKEPLFIDPVSIAIGLHAGKGCIAIAAMLK</sequence>
<dbReference type="PROSITE" id="PS51480">
    <property type="entry name" value="DHAL"/>
    <property type="match status" value="1"/>
</dbReference>
<evidence type="ECO:0000313" key="3">
    <source>
        <dbReference type="EMBL" id="STX50013.1"/>
    </source>
</evidence>
<dbReference type="Gene3D" id="3.40.50.10170">
    <property type="match status" value="1"/>
</dbReference>
<dbReference type="InterPro" id="IPR036117">
    <property type="entry name" value="DhaL_dom_sf"/>
</dbReference>
<feature type="domain" description="DhaL" evidence="2">
    <location>
        <begin position="9"/>
        <end position="198"/>
    </location>
</feature>
<dbReference type="SUPFAM" id="SSF101473">
    <property type="entry name" value="DhaL-like"/>
    <property type="match status" value="1"/>
</dbReference>
<name>A0A378JI48_9GAMM</name>